<evidence type="ECO:0000313" key="1">
    <source>
        <dbReference type="EMBL" id="CAB4551250.1"/>
    </source>
</evidence>
<dbReference type="EMBL" id="CAEZSV010000062">
    <property type="protein sequence ID" value="CAB4551250.1"/>
    <property type="molecule type" value="Genomic_DNA"/>
</dbReference>
<gene>
    <name evidence="1" type="ORF">UFOPK1506_00460</name>
</gene>
<protein>
    <submittedName>
        <fullName evidence="1">Unannotated protein</fullName>
    </submittedName>
</protein>
<accession>A0A6J6CI94</accession>
<proteinExistence type="predicted"/>
<name>A0A6J6CI94_9ZZZZ</name>
<sequence length="74" mass="7734">MSATISGNSFALFAVAAIAKDAAEIGALSVEPERSAALDVLKSSWSTSDAIAVTFFGPPDSAAIRYPLLRSFRK</sequence>
<organism evidence="1">
    <name type="scientific">freshwater metagenome</name>
    <dbReference type="NCBI Taxonomy" id="449393"/>
    <lineage>
        <taxon>unclassified sequences</taxon>
        <taxon>metagenomes</taxon>
        <taxon>ecological metagenomes</taxon>
    </lineage>
</organism>
<dbReference type="AlphaFoldDB" id="A0A6J6CI94"/>
<reference evidence="1" key="1">
    <citation type="submission" date="2020-05" db="EMBL/GenBank/DDBJ databases">
        <authorList>
            <person name="Chiriac C."/>
            <person name="Salcher M."/>
            <person name="Ghai R."/>
            <person name="Kavagutti S V."/>
        </authorList>
    </citation>
    <scope>NUCLEOTIDE SEQUENCE</scope>
</reference>